<evidence type="ECO:0000313" key="2">
    <source>
        <dbReference type="Proteomes" id="UP000308600"/>
    </source>
</evidence>
<dbReference type="EMBL" id="ML208754">
    <property type="protein sequence ID" value="TFK60598.1"/>
    <property type="molecule type" value="Genomic_DNA"/>
</dbReference>
<dbReference type="Proteomes" id="UP000308600">
    <property type="component" value="Unassembled WGS sequence"/>
</dbReference>
<name>A0ACD3A4J4_9AGAR</name>
<keyword evidence="2" id="KW-1185">Reference proteome</keyword>
<reference evidence="1 2" key="1">
    <citation type="journal article" date="2019" name="Nat. Ecol. Evol.">
        <title>Megaphylogeny resolves global patterns of mushroom evolution.</title>
        <authorList>
            <person name="Varga T."/>
            <person name="Krizsan K."/>
            <person name="Foldi C."/>
            <person name="Dima B."/>
            <person name="Sanchez-Garcia M."/>
            <person name="Sanchez-Ramirez S."/>
            <person name="Szollosi G.J."/>
            <person name="Szarkandi J.G."/>
            <person name="Papp V."/>
            <person name="Albert L."/>
            <person name="Andreopoulos W."/>
            <person name="Angelini C."/>
            <person name="Antonin V."/>
            <person name="Barry K.W."/>
            <person name="Bougher N.L."/>
            <person name="Buchanan P."/>
            <person name="Buyck B."/>
            <person name="Bense V."/>
            <person name="Catcheside P."/>
            <person name="Chovatia M."/>
            <person name="Cooper J."/>
            <person name="Damon W."/>
            <person name="Desjardin D."/>
            <person name="Finy P."/>
            <person name="Geml J."/>
            <person name="Haridas S."/>
            <person name="Hughes K."/>
            <person name="Justo A."/>
            <person name="Karasinski D."/>
            <person name="Kautmanova I."/>
            <person name="Kiss B."/>
            <person name="Kocsube S."/>
            <person name="Kotiranta H."/>
            <person name="LaButti K.M."/>
            <person name="Lechner B.E."/>
            <person name="Liimatainen K."/>
            <person name="Lipzen A."/>
            <person name="Lukacs Z."/>
            <person name="Mihaltcheva S."/>
            <person name="Morgado L.N."/>
            <person name="Niskanen T."/>
            <person name="Noordeloos M.E."/>
            <person name="Ohm R.A."/>
            <person name="Ortiz-Santana B."/>
            <person name="Ovrebo C."/>
            <person name="Racz N."/>
            <person name="Riley R."/>
            <person name="Savchenko A."/>
            <person name="Shiryaev A."/>
            <person name="Soop K."/>
            <person name="Spirin V."/>
            <person name="Szebenyi C."/>
            <person name="Tomsovsky M."/>
            <person name="Tulloss R.E."/>
            <person name="Uehling J."/>
            <person name="Grigoriev I.V."/>
            <person name="Vagvolgyi C."/>
            <person name="Papp T."/>
            <person name="Martin F.M."/>
            <person name="Miettinen O."/>
            <person name="Hibbett D.S."/>
            <person name="Nagy L.G."/>
        </authorList>
    </citation>
    <scope>NUCLEOTIDE SEQUENCE [LARGE SCALE GENOMIC DNA]</scope>
    <source>
        <strain evidence="1 2">NL-1719</strain>
    </source>
</reference>
<proteinExistence type="predicted"/>
<protein>
    <submittedName>
        <fullName evidence="1">Uncharacterized protein</fullName>
    </submittedName>
</protein>
<accession>A0ACD3A4J4</accession>
<sequence length="153" mass="16960">MEGGESSGSSSTQPPEVERPVIRLPGKKQRDSKNLRNNGADVTDTAVPEPEIPLAFPGSSLAGIDLKKELKGRFSEDTFFKKILDSPKEFKNFIVEDDVVYMSGSTRPLLCVPKVQIGEKSARELVIDEAHSLLAHLGSAKTLSYLRNYVWWK</sequence>
<organism evidence="1 2">
    <name type="scientific">Pluteus cervinus</name>
    <dbReference type="NCBI Taxonomy" id="181527"/>
    <lineage>
        <taxon>Eukaryota</taxon>
        <taxon>Fungi</taxon>
        <taxon>Dikarya</taxon>
        <taxon>Basidiomycota</taxon>
        <taxon>Agaricomycotina</taxon>
        <taxon>Agaricomycetes</taxon>
        <taxon>Agaricomycetidae</taxon>
        <taxon>Agaricales</taxon>
        <taxon>Pluteineae</taxon>
        <taxon>Pluteaceae</taxon>
        <taxon>Pluteus</taxon>
    </lineage>
</organism>
<feature type="non-terminal residue" evidence="1">
    <location>
        <position position="153"/>
    </location>
</feature>
<gene>
    <name evidence="1" type="ORF">BDN72DRAFT_779200</name>
</gene>
<evidence type="ECO:0000313" key="1">
    <source>
        <dbReference type="EMBL" id="TFK60598.1"/>
    </source>
</evidence>